<accession>A0A6C1B444</accession>
<feature type="transmembrane region" description="Helical" evidence="1">
    <location>
        <begin position="121"/>
        <end position="144"/>
    </location>
</feature>
<keyword evidence="3" id="KW-1185">Reference proteome</keyword>
<proteinExistence type="predicted"/>
<feature type="transmembrane region" description="Helical" evidence="1">
    <location>
        <begin position="334"/>
        <end position="361"/>
    </location>
</feature>
<evidence type="ECO:0000313" key="2">
    <source>
        <dbReference type="EMBL" id="QID18442.1"/>
    </source>
</evidence>
<feature type="transmembrane region" description="Helical" evidence="1">
    <location>
        <begin position="231"/>
        <end position="250"/>
    </location>
</feature>
<dbReference type="Proteomes" id="UP000501991">
    <property type="component" value="Chromosome"/>
</dbReference>
<keyword evidence="1" id="KW-0472">Membrane</keyword>
<feature type="transmembrane region" description="Helical" evidence="1">
    <location>
        <begin position="415"/>
        <end position="431"/>
    </location>
</feature>
<name>A0A6C1B444_9RHOO</name>
<dbReference type="AlphaFoldDB" id="A0A6C1B444"/>
<keyword evidence="1" id="KW-0812">Transmembrane</keyword>
<evidence type="ECO:0000313" key="3">
    <source>
        <dbReference type="Proteomes" id="UP000501991"/>
    </source>
</evidence>
<evidence type="ECO:0000256" key="1">
    <source>
        <dbReference type="SAM" id="Phobius"/>
    </source>
</evidence>
<feature type="transmembrane region" description="Helical" evidence="1">
    <location>
        <begin position="60"/>
        <end position="77"/>
    </location>
</feature>
<feature type="transmembrane region" description="Helical" evidence="1">
    <location>
        <begin position="373"/>
        <end position="395"/>
    </location>
</feature>
<keyword evidence="1" id="KW-1133">Transmembrane helix</keyword>
<organism evidence="2 3">
    <name type="scientific">Nitrogeniibacter mangrovi</name>
    <dbReference type="NCBI Taxonomy" id="2016596"/>
    <lineage>
        <taxon>Bacteria</taxon>
        <taxon>Pseudomonadati</taxon>
        <taxon>Pseudomonadota</taxon>
        <taxon>Betaproteobacteria</taxon>
        <taxon>Rhodocyclales</taxon>
        <taxon>Zoogloeaceae</taxon>
        <taxon>Nitrogeniibacter</taxon>
    </lineage>
</organism>
<reference evidence="2 3" key="1">
    <citation type="submission" date="2020-02" db="EMBL/GenBank/DDBJ databases">
        <title>Nitrogenibacter mangrovi gen. nov., sp. nov. isolated from mangrove sediment, a denitrifying betaproteobacterium.</title>
        <authorList>
            <person name="Liao H."/>
            <person name="Tian Y."/>
        </authorList>
    </citation>
    <scope>NUCLEOTIDE SEQUENCE [LARGE SCALE GENOMIC DNA]</scope>
    <source>
        <strain evidence="2 3">M9-3-2</strain>
    </source>
</reference>
<dbReference type="KEGG" id="azq:G3580_12860"/>
<feature type="transmembrane region" description="Helical" evidence="1">
    <location>
        <begin position="256"/>
        <end position="277"/>
    </location>
</feature>
<dbReference type="EMBL" id="CP048836">
    <property type="protein sequence ID" value="QID18442.1"/>
    <property type="molecule type" value="Genomic_DNA"/>
</dbReference>
<feature type="transmembrane region" description="Helical" evidence="1">
    <location>
        <begin position="165"/>
        <end position="183"/>
    </location>
</feature>
<feature type="transmembrane region" description="Helical" evidence="1">
    <location>
        <begin position="35"/>
        <end position="53"/>
    </location>
</feature>
<sequence>MFLPARKHADRLAAFLVCLMVLIAILVGARTGVPAWLGGVAGWGALALLWPGLDHRQRRQAWGLMGIGVAAFVWAGVRGGQWPWLGVLTKNITLLGMLAGVSFLQLIGLGETGAPPRGRRALWQTILGVHVFGAVINLSAVFIMGDRMGGGRTPSIPQFSALTRGFLGGALWSPFFAATAVAITNAPGASLGVVAAWGVPLALVLMLLSGLDLLRQREVAAGFVGYPMRPAALWVPSALAGMVIVGHWLWPHWTTLAIVTLAAPLMAALVVFSRSGAGEGGTRIARHAMHRLPAMRGEIALFLAAAVFATGLNALIASGVGWQPMTHVGALEASLVLAGMIVFCVLGIHAVISITTVAVWLAPLHPDPMLMALVYMQCWAIGLAASPMSGIHLALQGRYGVSAVHMARANWRYCAKAYVAAVVTLFLMAAWRGL</sequence>
<protein>
    <submittedName>
        <fullName evidence="2">Uncharacterized protein</fullName>
    </submittedName>
</protein>
<feature type="transmembrane region" description="Helical" evidence="1">
    <location>
        <begin position="12"/>
        <end position="29"/>
    </location>
</feature>
<feature type="transmembrane region" description="Helical" evidence="1">
    <location>
        <begin position="189"/>
        <end position="211"/>
    </location>
</feature>
<gene>
    <name evidence="2" type="ORF">G3580_12860</name>
</gene>
<dbReference type="RefSeq" id="WP_173766101.1">
    <property type="nucleotide sequence ID" value="NZ_CP048836.1"/>
</dbReference>
<feature type="transmembrane region" description="Helical" evidence="1">
    <location>
        <begin position="298"/>
        <end position="322"/>
    </location>
</feature>